<accession>A0ABT0PAM6</accession>
<dbReference type="RefSeq" id="WP_249676922.1">
    <property type="nucleotide sequence ID" value="NZ_JAMCOF010000006.1"/>
</dbReference>
<proteinExistence type="predicted"/>
<protein>
    <recommendedName>
        <fullName evidence="4">PepSY domain-containing protein</fullName>
    </recommendedName>
</protein>
<sequence>MKLNKSLRATTILFMVIVCIPSTVIALPINIYYDPCYQTSQYIFFQKNSKVGKNSFTASQIKNHLTENGFKNIKRLRLDDKGIWRALAEFKNCYFLISIDYSGAISIQNERKQYD</sequence>
<name>A0ABT0PAM6_9HYPH</name>
<comment type="caution">
    <text evidence="2">The sequence shown here is derived from an EMBL/GenBank/DDBJ whole genome shotgun (WGS) entry which is preliminary data.</text>
</comment>
<keyword evidence="3" id="KW-1185">Reference proteome</keyword>
<keyword evidence="1" id="KW-1133">Transmembrane helix</keyword>
<gene>
    <name evidence="2" type="ORF">M4Z11_04605</name>
</gene>
<keyword evidence="1" id="KW-0812">Transmembrane</keyword>
<dbReference type="Proteomes" id="UP001523003">
    <property type="component" value="Unassembled WGS sequence"/>
</dbReference>
<keyword evidence="1" id="KW-0472">Membrane</keyword>
<evidence type="ECO:0000313" key="2">
    <source>
        <dbReference type="EMBL" id="MCL6229883.1"/>
    </source>
</evidence>
<evidence type="ECO:0000313" key="3">
    <source>
        <dbReference type="Proteomes" id="UP001523003"/>
    </source>
</evidence>
<feature type="transmembrane region" description="Helical" evidence="1">
    <location>
        <begin position="12"/>
        <end position="33"/>
    </location>
</feature>
<evidence type="ECO:0000256" key="1">
    <source>
        <dbReference type="SAM" id="Phobius"/>
    </source>
</evidence>
<organism evidence="2 3">
    <name type="scientific">Bartonella bilalgolemii</name>
    <dbReference type="NCBI Taxonomy" id="2942911"/>
    <lineage>
        <taxon>Bacteria</taxon>
        <taxon>Pseudomonadati</taxon>
        <taxon>Pseudomonadota</taxon>
        <taxon>Alphaproteobacteria</taxon>
        <taxon>Hyphomicrobiales</taxon>
        <taxon>Bartonellaceae</taxon>
        <taxon>Bartonella</taxon>
    </lineage>
</organism>
<evidence type="ECO:0008006" key="4">
    <source>
        <dbReference type="Google" id="ProtNLM"/>
    </source>
</evidence>
<reference evidence="2 3" key="1">
    <citation type="submission" date="2022-05" db="EMBL/GenBank/DDBJ databases">
        <title>Description of the Bartonella bilalgolemii sp. nov. Isolated from Apodemus uralensis (Pallas 1811).</title>
        <authorList>
            <person name="Zgheib R."/>
            <person name="Celebi B."/>
        </authorList>
    </citation>
    <scope>NUCLEOTIDE SEQUENCE [LARGE SCALE GENOMIC DNA]</scope>
    <source>
        <strain evidence="2 3">G70</strain>
    </source>
</reference>
<dbReference type="EMBL" id="JAMCOF010000006">
    <property type="protein sequence ID" value="MCL6229883.1"/>
    <property type="molecule type" value="Genomic_DNA"/>
</dbReference>